<feature type="coiled-coil region" evidence="7">
    <location>
        <begin position="404"/>
        <end position="599"/>
    </location>
</feature>
<feature type="region of interest" description="Disordered" evidence="8">
    <location>
        <begin position="281"/>
        <end position="308"/>
    </location>
</feature>
<keyword evidence="11" id="KW-1185">Reference proteome</keyword>
<protein>
    <submittedName>
        <fullName evidence="10">NINL protein</fullName>
    </submittedName>
</protein>
<evidence type="ECO:0000256" key="7">
    <source>
        <dbReference type="SAM" id="Coils"/>
    </source>
</evidence>
<evidence type="ECO:0000313" key="10">
    <source>
        <dbReference type="EMBL" id="KAG2467223.1"/>
    </source>
</evidence>
<dbReference type="InterPro" id="IPR011992">
    <property type="entry name" value="EF-hand-dom_pair"/>
</dbReference>
<dbReference type="InterPro" id="IPR018247">
    <property type="entry name" value="EF_Hand_1_Ca_BS"/>
</dbReference>
<evidence type="ECO:0000259" key="9">
    <source>
        <dbReference type="PROSITE" id="PS50222"/>
    </source>
</evidence>
<dbReference type="PROSITE" id="PS00018">
    <property type="entry name" value="EF_HAND_1"/>
    <property type="match status" value="1"/>
</dbReference>
<evidence type="ECO:0000313" key="11">
    <source>
        <dbReference type="Proteomes" id="UP000886611"/>
    </source>
</evidence>
<dbReference type="SMART" id="SM00054">
    <property type="entry name" value="EFh"/>
    <property type="match status" value="2"/>
</dbReference>
<dbReference type="SUPFAM" id="SSF47473">
    <property type="entry name" value="EF-hand"/>
    <property type="match status" value="2"/>
</dbReference>
<feature type="region of interest" description="Disordered" evidence="8">
    <location>
        <begin position="146"/>
        <end position="177"/>
    </location>
</feature>
<accession>A0A8X7XEK6</accession>
<keyword evidence="6" id="KW-0206">Cytoskeleton</keyword>
<dbReference type="PANTHER" id="PTHR18905:SF12">
    <property type="entry name" value="NINEIN-LIKE PROTEIN"/>
    <property type="match status" value="1"/>
</dbReference>
<dbReference type="GO" id="GO:0005813">
    <property type="term" value="C:centrosome"/>
    <property type="evidence" value="ECO:0007669"/>
    <property type="project" value="UniProtKB-SubCell"/>
</dbReference>
<evidence type="ECO:0000256" key="5">
    <source>
        <dbReference type="ARBA" id="ARBA00022837"/>
    </source>
</evidence>
<dbReference type="PROSITE" id="PS50222">
    <property type="entry name" value="EF_HAND_2"/>
    <property type="match status" value="2"/>
</dbReference>
<keyword evidence="3" id="KW-0597">Phosphoprotein</keyword>
<dbReference type="EMBL" id="JAATIS010000859">
    <property type="protein sequence ID" value="KAG2467223.1"/>
    <property type="molecule type" value="Genomic_DNA"/>
</dbReference>
<name>A0A8X7XEK6_POLSE</name>
<feature type="coiled-coil region" evidence="7">
    <location>
        <begin position="1039"/>
        <end position="1118"/>
    </location>
</feature>
<feature type="region of interest" description="Disordered" evidence="8">
    <location>
        <begin position="1734"/>
        <end position="1768"/>
    </location>
</feature>
<dbReference type="PANTHER" id="PTHR18905">
    <property type="entry name" value="NINEIN"/>
    <property type="match status" value="1"/>
</dbReference>
<keyword evidence="7" id="KW-0175">Coiled coil</keyword>
<evidence type="ECO:0000256" key="6">
    <source>
        <dbReference type="ARBA" id="ARBA00023212"/>
    </source>
</evidence>
<comment type="caution">
    <text evidence="10">The sequence shown here is derived from an EMBL/GenBank/DDBJ whole genome shotgun (WGS) entry which is preliminary data.</text>
</comment>
<keyword evidence="5" id="KW-0106">Calcium</keyword>
<evidence type="ECO:0000256" key="1">
    <source>
        <dbReference type="ARBA" id="ARBA00004300"/>
    </source>
</evidence>
<feature type="coiled-coil region" evidence="7">
    <location>
        <begin position="952"/>
        <end position="989"/>
    </location>
</feature>
<sequence>MEEDEQDRYVSQLKEVFDSCDTTGTGYLDKEELIELCQKLHLEAHLSFLLNTLLGTDHYARVNFEEFKEGFVAVLSHSLDISTSEEESSYLEPAIPEEVKPKFVKGVKRYGRKSVPDASDLDVELAMEASEPRLYKAGKSEPLVPGARRAQLKRATSLESVESLKSDEETVSNKESKQETFEAQGQMRAWACSECNGVQHDSNSQADLVGEQIRVIWEDLCGGDRGYRSRPASSMACNTICLKYLRYEEVDDLFKKLDKNRDGRVNFQEFQQELFNLSPLSTPRASTPCKPRPQRSAQQPFKEAPCRTATPPLRSPVVGLKRLSFLDDGSGCVNAEEVMSIWNEEGIQNSRTILQTLDFPVDGKLNLEELTLAFNNELLLTNNSIHQAAFLLYKKEVQFLQGQLEQSCKERDKVKADLDKAEKRSAHLAREVDDRHAAMEQIHEKKIRELEQEYREKASATKSEMDKERELLMQQVTSQSAKLEKENVCLQASDASLREQIAMATKDNGSLQKEIAELTEKLAQSEKKVSRLQKDLDHLLIEKFGNLDPHSVELFDQEERFAEIIKAYEEQCRDLRDKNDELQMELEQLRSQAQVQKSRHCSGHADGAHQDCADCRSPTDVDASEKDLANVSIEAELAVEVMKDQYQLAIQDLKIELETKVNFYERNIALLKQNIERERKDIEESFKLEISELEEQKAVLEENNAEQQRVVTALKEQLQQQASQDVGLEKRLIRERAELEQYYAKEISSLAQRLTREKEQLEAELHETRRQETEQMRKEAEDVLLKRLSEMEKQHTLKYNDLLQQLEAADRQLRRLSGQLEIEKSQWQNKEKELLEECRKEQLRKEEKLNEEQARICQSFALEKMMIEDLHKVQVMELRSTITDLEMRLQEGSTVEGFHIKDAPSCVLAKAGTEMDVLGTAPLASEALLHGEDLTCLKAEPDSTPQDDSDFLKKYKEQVEVSEQLQRQLKEKDDEAQRWSAEVQDLHQHLIRCRDEIFFLESKVTAELEAKSDSDQECQELWTRLRWLEDSLAVSEKREQILQNAAEEKEKVITKLKDDLRDQEGHLKEAARLADLHQELKSELLEKKSEIHQLCEQLEQLEQQIAAHECQIELDVGEKVDLKTKLGEMEKAIIESRKLLEEHTNFCGPLSDQLQDQEEELKELRQQSEGLAQLVECREWEAQESIHRVAKLEEEKSKLTEQLVLMEKQVADLGEGRREGEMHRKQSERLKSEKDKLQQEREQLFQENTRYREEVFDISSRNLKLSSENADLSSRVESQLGAIQLLNERLGEITRQKDEEAAVARQLQESSAQLERERLQQQSAWQRERELIEEELGISREKATSLSFLCFFTSSLCPQLQRLKDCEAELSSLTIKHEWLQEDKRRLLHEIEEQKKKAEQSEKFLENVRRQVDELRSLLLVANQEKELLAQELAASQTMIEDAKNTINQLEVDVQRMQHEKRREQADDHELFELRRRCEALCSELQAARQKTEQVATSERELRQVDQECQTLRRQQSTLQSELKDTRDQLQDALTTLSLARCSHERELGELKERISASTSREEVNKVRTQLLEEQQKVKRLQESLSCQAEQAKMQMAVQQEQYEQVLRRMEEGMQDVESKLKNVREILQEKVTQLKEQLDKNARSDLLLKDLYVENSQLMKALQVKLLDMFEGRDCGCRLAKDLQERSQEWYDDMVRSVQFCNKVDDIMTTYKLLFDWKKKQRQQLPITMFLQPRKEEPVPTTTTTTDTPSETVEEVPQEMALPSEET</sequence>
<dbReference type="GO" id="GO:0034454">
    <property type="term" value="P:microtubule anchoring at centrosome"/>
    <property type="evidence" value="ECO:0007669"/>
    <property type="project" value="TreeGrafter"/>
</dbReference>
<evidence type="ECO:0000256" key="8">
    <source>
        <dbReference type="SAM" id="MobiDB-lite"/>
    </source>
</evidence>
<organism evidence="10 11">
    <name type="scientific">Polypterus senegalus</name>
    <name type="common">Senegal bichir</name>
    <dbReference type="NCBI Taxonomy" id="55291"/>
    <lineage>
        <taxon>Eukaryota</taxon>
        <taxon>Metazoa</taxon>
        <taxon>Chordata</taxon>
        <taxon>Craniata</taxon>
        <taxon>Vertebrata</taxon>
        <taxon>Euteleostomi</taxon>
        <taxon>Actinopterygii</taxon>
        <taxon>Polypteriformes</taxon>
        <taxon>Polypteridae</taxon>
        <taxon>Polypterus</taxon>
    </lineage>
</organism>
<feature type="coiled-coil region" evidence="7">
    <location>
        <begin position="1297"/>
        <end position="1324"/>
    </location>
</feature>
<proteinExistence type="predicted"/>
<feature type="coiled-coil region" evidence="7">
    <location>
        <begin position="1564"/>
        <end position="1645"/>
    </location>
</feature>
<comment type="subcellular location">
    <subcellularLocation>
        <location evidence="1">Cytoplasm</location>
        <location evidence="1">Cytoskeleton</location>
        <location evidence="1">Microtubule organizing center</location>
        <location evidence="1">Centrosome</location>
    </subcellularLocation>
</comment>
<feature type="coiled-coil region" evidence="7">
    <location>
        <begin position="654"/>
        <end position="855"/>
    </location>
</feature>
<dbReference type="InterPro" id="IPR002048">
    <property type="entry name" value="EF_hand_dom"/>
</dbReference>
<feature type="non-terminal residue" evidence="10">
    <location>
        <position position="1"/>
    </location>
</feature>
<feature type="region of interest" description="Disordered" evidence="8">
    <location>
        <begin position="1214"/>
        <end position="1237"/>
    </location>
</feature>
<evidence type="ECO:0000256" key="3">
    <source>
        <dbReference type="ARBA" id="ARBA00022553"/>
    </source>
</evidence>
<feature type="non-terminal residue" evidence="10">
    <location>
        <position position="1768"/>
    </location>
</feature>
<dbReference type="Gene3D" id="1.10.238.10">
    <property type="entry name" value="EF-hand"/>
    <property type="match status" value="2"/>
</dbReference>
<evidence type="ECO:0000256" key="4">
    <source>
        <dbReference type="ARBA" id="ARBA00022723"/>
    </source>
</evidence>
<dbReference type="Pfam" id="PF13202">
    <property type="entry name" value="EF-hand_5"/>
    <property type="match status" value="1"/>
</dbReference>
<feature type="domain" description="EF-hand" evidence="9">
    <location>
        <begin position="8"/>
        <end position="43"/>
    </location>
</feature>
<feature type="compositionally biased region" description="Basic and acidic residues" evidence="8">
    <location>
        <begin position="162"/>
        <end position="177"/>
    </location>
</feature>
<feature type="compositionally biased region" description="Low complexity" evidence="8">
    <location>
        <begin position="1740"/>
        <end position="1752"/>
    </location>
</feature>
<dbReference type="GO" id="GO:0005509">
    <property type="term" value="F:calcium ion binding"/>
    <property type="evidence" value="ECO:0007669"/>
    <property type="project" value="InterPro"/>
</dbReference>
<keyword evidence="4" id="KW-0479">Metal-binding</keyword>
<gene>
    <name evidence="10" type="primary">Ninl</name>
    <name evidence="10" type="ORF">GTO96_0010017</name>
</gene>
<feature type="coiled-coil region" evidence="7">
    <location>
        <begin position="1363"/>
        <end position="1529"/>
    </location>
</feature>
<dbReference type="Proteomes" id="UP000886611">
    <property type="component" value="Unassembled WGS sequence"/>
</dbReference>
<reference evidence="10 11" key="1">
    <citation type="journal article" date="2021" name="Cell">
        <title>Tracing the genetic footprints of vertebrate landing in non-teleost ray-finned fishes.</title>
        <authorList>
            <person name="Bi X."/>
            <person name="Wang K."/>
            <person name="Yang L."/>
            <person name="Pan H."/>
            <person name="Jiang H."/>
            <person name="Wei Q."/>
            <person name="Fang M."/>
            <person name="Yu H."/>
            <person name="Zhu C."/>
            <person name="Cai Y."/>
            <person name="He Y."/>
            <person name="Gan X."/>
            <person name="Zeng H."/>
            <person name="Yu D."/>
            <person name="Zhu Y."/>
            <person name="Jiang H."/>
            <person name="Qiu Q."/>
            <person name="Yang H."/>
            <person name="Zhang Y.E."/>
            <person name="Wang W."/>
            <person name="Zhu M."/>
            <person name="He S."/>
            <person name="Zhang G."/>
        </authorList>
    </citation>
    <scope>NUCLEOTIDE SEQUENCE [LARGE SCALE GENOMIC DNA]</scope>
    <source>
        <strain evidence="10">Bchr_013</strain>
    </source>
</reference>
<keyword evidence="2" id="KW-0963">Cytoplasm</keyword>
<evidence type="ECO:0000256" key="2">
    <source>
        <dbReference type="ARBA" id="ARBA00022490"/>
    </source>
</evidence>
<feature type="domain" description="EF-hand" evidence="9">
    <location>
        <begin position="245"/>
        <end position="280"/>
    </location>
</feature>